<organism evidence="2 3">
    <name type="scientific">Seiridium unicorne</name>
    <dbReference type="NCBI Taxonomy" id="138068"/>
    <lineage>
        <taxon>Eukaryota</taxon>
        <taxon>Fungi</taxon>
        <taxon>Dikarya</taxon>
        <taxon>Ascomycota</taxon>
        <taxon>Pezizomycotina</taxon>
        <taxon>Sordariomycetes</taxon>
        <taxon>Xylariomycetidae</taxon>
        <taxon>Amphisphaeriales</taxon>
        <taxon>Sporocadaceae</taxon>
        <taxon>Seiridium</taxon>
    </lineage>
</organism>
<name>A0ABR2UV57_9PEZI</name>
<accession>A0ABR2UV57</accession>
<dbReference type="EMBL" id="JARVKF010000374">
    <property type="protein sequence ID" value="KAK9418565.1"/>
    <property type="molecule type" value="Genomic_DNA"/>
</dbReference>
<evidence type="ECO:0000313" key="3">
    <source>
        <dbReference type="Proteomes" id="UP001408356"/>
    </source>
</evidence>
<protein>
    <submittedName>
        <fullName evidence="2">Uncharacterized protein</fullName>
    </submittedName>
</protein>
<keyword evidence="3" id="KW-1185">Reference proteome</keyword>
<reference evidence="2 3" key="1">
    <citation type="journal article" date="2024" name="J. Plant Pathol.">
        <title>Sequence and assembly of the genome of Seiridium unicorne, isolate CBS 538.82, causal agent of cypress canker disease.</title>
        <authorList>
            <person name="Scali E."/>
            <person name="Rocca G.D."/>
            <person name="Danti R."/>
            <person name="Garbelotto M."/>
            <person name="Barberini S."/>
            <person name="Baroncelli R."/>
            <person name="Emiliani G."/>
        </authorList>
    </citation>
    <scope>NUCLEOTIDE SEQUENCE [LARGE SCALE GENOMIC DNA]</scope>
    <source>
        <strain evidence="2 3">BM-138-508</strain>
    </source>
</reference>
<evidence type="ECO:0000256" key="1">
    <source>
        <dbReference type="SAM" id="SignalP"/>
    </source>
</evidence>
<keyword evidence="1" id="KW-0732">Signal</keyword>
<feature type="signal peptide" evidence="1">
    <location>
        <begin position="1"/>
        <end position="17"/>
    </location>
</feature>
<feature type="chain" id="PRO_5045948826" evidence="1">
    <location>
        <begin position="18"/>
        <end position="316"/>
    </location>
</feature>
<comment type="caution">
    <text evidence="2">The sequence shown here is derived from an EMBL/GenBank/DDBJ whole genome shotgun (WGS) entry which is preliminary data.</text>
</comment>
<proteinExistence type="predicted"/>
<dbReference type="Proteomes" id="UP001408356">
    <property type="component" value="Unassembled WGS sequence"/>
</dbReference>
<evidence type="ECO:0000313" key="2">
    <source>
        <dbReference type="EMBL" id="KAK9418565.1"/>
    </source>
</evidence>
<sequence>MFHSLLWLLAFVSLASCKPLGISVPNELTKRNPCDGINASPILYHEYGENDCPATNKFGKDGVCSGHFDVQKDCSVFCQVRTTFSYGRERPSPKSYCHGPMTCGITETSSTSWAAQAQIPSKWTEAFGFGVTVKRIEIPFDGTYTNVPGGSISETPIGILANIPWCTSPVTTTGNVCDGAPWKNSDGSVDGETIFVRKDCGDRRPLPADEQDPVYQKPGVALDRGSIAAMIDSWEEDSCDVAYQFWDDFLEVRGKDTSDNDLGDGGVNLKNAIGGCGAVTSWTFDYTPDDVKYQGGLGYRRLAVVLALGEDSQRHS</sequence>
<gene>
    <name evidence="2" type="ORF">SUNI508_08053</name>
</gene>